<feature type="transmembrane region" description="Helical" evidence="1">
    <location>
        <begin position="231"/>
        <end position="256"/>
    </location>
</feature>
<proteinExistence type="predicted"/>
<name>A0A1Q3CT81_CEPFO</name>
<dbReference type="PANTHER" id="PTHR35307:SF3">
    <property type="entry name" value="DUF4220 DOMAIN-CONTAINING PROTEIN"/>
    <property type="match status" value="1"/>
</dbReference>
<keyword evidence="1" id="KW-0812">Transmembrane</keyword>
<accession>A0A1Q3CT81</accession>
<evidence type="ECO:0000256" key="1">
    <source>
        <dbReference type="SAM" id="Phobius"/>
    </source>
</evidence>
<feature type="transmembrane region" description="Helical" evidence="1">
    <location>
        <begin position="20"/>
        <end position="40"/>
    </location>
</feature>
<feature type="transmembrane region" description="Helical" evidence="1">
    <location>
        <begin position="154"/>
        <end position="173"/>
    </location>
</feature>
<dbReference type="EMBL" id="BDDD01002886">
    <property type="protein sequence ID" value="GAV83437.1"/>
    <property type="molecule type" value="Genomic_DNA"/>
</dbReference>
<dbReference type="OrthoDB" id="1915303at2759"/>
<dbReference type="AlphaFoldDB" id="A0A1Q3CT81"/>
<dbReference type="PROSITE" id="PS51257">
    <property type="entry name" value="PROKAR_LIPOPROTEIN"/>
    <property type="match status" value="1"/>
</dbReference>
<keyword evidence="3" id="KW-1185">Reference proteome</keyword>
<feature type="transmembrane region" description="Helical" evidence="1">
    <location>
        <begin position="52"/>
        <end position="73"/>
    </location>
</feature>
<dbReference type="PANTHER" id="PTHR35307">
    <property type="entry name" value="PROTEIN, PUTATIVE-RELATED"/>
    <property type="match status" value="1"/>
</dbReference>
<feature type="transmembrane region" description="Helical" evidence="1">
    <location>
        <begin position="353"/>
        <end position="379"/>
    </location>
</feature>
<sequence length="754" mass="85425">MGRLGCNLDGNLNDTKFAEPMPWIGIYVAVASSACAVAMAADAIHGFHQRKFWFPCKYFTINATSLTLIGIAIKLSVDLYTSMPGRRDQLTKLSSSVFMCTVMGNSMPSLGTMENKEIFMNIIALGILVFTLIVNICIQLGTGVIYLFWKEHAFVMFLMLVLLVILSFSALTVPCTKRYLELKYNYKYNLAVQEGSNETGIGVVKKLKQDLMKFCMMAHTSSPQFVMGRSVTCTASGALCLLCAMILAEAMLQSFFMPRSFEFCKGESDYKWSTTLVLVTQTIAVGVGTFAPAFRWLQAINFSCPKRGRKSYKDEFRLERYWIQGLVEMKDCPLALRMHDRRLRKLVNDGKKLFLNLCIGIQTGIVFMSKVIRLISIYFASRILICCECFRELNMKFKPNDSISNDSQSESKNGQELDLSRFVLFLEGENALVELMMKKNCSATVQRMHSRKKHQPKHLVKLLEMSTLSMGFKGVKEFDNDEIPSLDSEQPPNCWALPVVTLTSIALILPDINHCSLKQLRHGVTEGLKYVKYIENSLDANGDLRNVRMAADVVWQGVDLYHKWLDVDLRELSLLGKTPEEILEGLADFARNKYMKHKKMHMNVCLKETPGRWPIQILAANSMYRVSKTILRSYESRKGQPITTLFEALVVMISDILGACLTNLLCFIANNCLNSRIEEREESVRQAAYLLGETEQILRMLDKISFPGLIPDQMASINEWRLLHKLNNPFPFSPISQEYDAASSSSHNVFLTIE</sequence>
<keyword evidence="1" id="KW-1133">Transmembrane helix</keyword>
<dbReference type="FunCoup" id="A0A1Q3CT81">
    <property type="interactions" value="507"/>
</dbReference>
<evidence type="ECO:0000313" key="2">
    <source>
        <dbReference type="EMBL" id="GAV83437.1"/>
    </source>
</evidence>
<organism evidence="2 3">
    <name type="scientific">Cephalotus follicularis</name>
    <name type="common">Albany pitcher plant</name>
    <dbReference type="NCBI Taxonomy" id="3775"/>
    <lineage>
        <taxon>Eukaryota</taxon>
        <taxon>Viridiplantae</taxon>
        <taxon>Streptophyta</taxon>
        <taxon>Embryophyta</taxon>
        <taxon>Tracheophyta</taxon>
        <taxon>Spermatophyta</taxon>
        <taxon>Magnoliopsida</taxon>
        <taxon>eudicotyledons</taxon>
        <taxon>Gunneridae</taxon>
        <taxon>Pentapetalae</taxon>
        <taxon>rosids</taxon>
        <taxon>fabids</taxon>
        <taxon>Oxalidales</taxon>
        <taxon>Cephalotaceae</taxon>
        <taxon>Cephalotus</taxon>
    </lineage>
</organism>
<keyword evidence="1" id="KW-0472">Membrane</keyword>
<reference evidence="3" key="1">
    <citation type="submission" date="2016-04" db="EMBL/GenBank/DDBJ databases">
        <title>Cephalotus genome sequencing.</title>
        <authorList>
            <person name="Fukushima K."/>
            <person name="Hasebe M."/>
            <person name="Fang X."/>
        </authorList>
    </citation>
    <scope>NUCLEOTIDE SEQUENCE [LARGE SCALE GENOMIC DNA]</scope>
    <source>
        <strain evidence="3">cv. St1</strain>
    </source>
</reference>
<dbReference type="InParanoid" id="A0A1Q3CT81"/>
<gene>
    <name evidence="2" type="ORF">CFOL_v3_26884</name>
</gene>
<evidence type="ECO:0000313" key="3">
    <source>
        <dbReference type="Proteomes" id="UP000187406"/>
    </source>
</evidence>
<dbReference type="Proteomes" id="UP000187406">
    <property type="component" value="Unassembled WGS sequence"/>
</dbReference>
<feature type="transmembrane region" description="Helical" evidence="1">
    <location>
        <begin position="276"/>
        <end position="297"/>
    </location>
</feature>
<comment type="caution">
    <text evidence="2">The sequence shown here is derived from an EMBL/GenBank/DDBJ whole genome shotgun (WGS) entry which is preliminary data.</text>
</comment>
<feature type="transmembrane region" description="Helical" evidence="1">
    <location>
        <begin position="122"/>
        <end position="148"/>
    </location>
</feature>
<protein>
    <submittedName>
        <fullName evidence="2">Uncharacterized protein</fullName>
    </submittedName>
</protein>